<dbReference type="Pfam" id="PF04794">
    <property type="entry name" value="YdjC"/>
    <property type="match status" value="1"/>
</dbReference>
<dbReference type="EC" id="3.5.1.105" evidence="8"/>
<keyword evidence="4" id="KW-0460">Magnesium</keyword>
<dbReference type="PANTHER" id="PTHR31609">
    <property type="entry name" value="YDJC DEACETYLASE FAMILY MEMBER"/>
    <property type="match status" value="1"/>
</dbReference>
<dbReference type="PANTHER" id="PTHR31609:SF1">
    <property type="entry name" value="CARBOHYDRATE DEACETYLASE"/>
    <property type="match status" value="1"/>
</dbReference>
<keyword evidence="6" id="KW-0119">Carbohydrate metabolism</keyword>
<proteinExistence type="predicted"/>
<evidence type="ECO:0000256" key="3">
    <source>
        <dbReference type="ARBA" id="ARBA00022801"/>
    </source>
</evidence>
<accession>A0AAI9HWZ5</accession>
<keyword evidence="5" id="KW-0146">Chitin degradation</keyword>
<dbReference type="InterPro" id="IPR011330">
    <property type="entry name" value="Glyco_hydro/deAcase_b/a-brl"/>
</dbReference>
<evidence type="ECO:0000256" key="1">
    <source>
        <dbReference type="ARBA" id="ARBA00001946"/>
    </source>
</evidence>
<evidence type="ECO:0000256" key="4">
    <source>
        <dbReference type="ARBA" id="ARBA00022842"/>
    </source>
</evidence>
<evidence type="ECO:0000256" key="2">
    <source>
        <dbReference type="ARBA" id="ARBA00022723"/>
    </source>
</evidence>
<evidence type="ECO:0000256" key="6">
    <source>
        <dbReference type="ARBA" id="ARBA00023277"/>
    </source>
</evidence>
<keyword evidence="3 8" id="KW-0378">Hydrolase</keyword>
<dbReference type="InterPro" id="IPR022948">
    <property type="entry name" value="COD_ChbG_bac"/>
</dbReference>
<evidence type="ECO:0000256" key="5">
    <source>
        <dbReference type="ARBA" id="ARBA00023024"/>
    </source>
</evidence>
<dbReference type="GO" id="GO:0036311">
    <property type="term" value="F:chitin disaccharide deacetylase activity"/>
    <property type="evidence" value="ECO:0007669"/>
    <property type="project" value="UniProtKB-EC"/>
</dbReference>
<dbReference type="NCBIfam" id="NF002559">
    <property type="entry name" value="PRK02134.1"/>
    <property type="match status" value="1"/>
</dbReference>
<dbReference type="AlphaFoldDB" id="A0AAI9HWZ5"/>
<dbReference type="Gene3D" id="3.20.20.370">
    <property type="entry name" value="Glycoside hydrolase/deacetylase"/>
    <property type="match status" value="1"/>
</dbReference>
<dbReference type="EMBL" id="AAZDVE040000003">
    <property type="protein sequence ID" value="EMP9431544.1"/>
    <property type="molecule type" value="Genomic_DNA"/>
</dbReference>
<comment type="cofactor">
    <cofactor evidence="1">
        <name>Mg(2+)</name>
        <dbReference type="ChEBI" id="CHEBI:18420"/>
    </cofactor>
</comment>
<gene>
    <name evidence="8" type="primary">chbG</name>
    <name evidence="8" type="ORF">JRA39_000550</name>
</gene>
<evidence type="ECO:0000256" key="7">
    <source>
        <dbReference type="ARBA" id="ARBA00023326"/>
    </source>
</evidence>
<organism evidence="8">
    <name type="scientific">Providencia stuartii</name>
    <dbReference type="NCBI Taxonomy" id="588"/>
    <lineage>
        <taxon>Bacteria</taxon>
        <taxon>Pseudomonadati</taxon>
        <taxon>Pseudomonadota</taxon>
        <taxon>Gammaproteobacteria</taxon>
        <taxon>Enterobacterales</taxon>
        <taxon>Morganellaceae</taxon>
        <taxon>Providencia</taxon>
    </lineage>
</organism>
<dbReference type="SUPFAM" id="SSF88713">
    <property type="entry name" value="Glycoside hydrolase/deacetylase"/>
    <property type="match status" value="1"/>
</dbReference>
<dbReference type="GO" id="GO:0006032">
    <property type="term" value="P:chitin catabolic process"/>
    <property type="evidence" value="ECO:0007669"/>
    <property type="project" value="UniProtKB-KW"/>
</dbReference>
<dbReference type="InterPro" id="IPR006879">
    <property type="entry name" value="YdjC-like"/>
</dbReference>
<dbReference type="CDD" id="cd10803">
    <property type="entry name" value="YdjC_EF3048_like"/>
    <property type="match status" value="1"/>
</dbReference>
<reference evidence="8" key="1">
    <citation type="submission" date="2024-02" db="EMBL/GenBank/DDBJ databases">
        <authorList>
            <consortium name="Clinical and Environmental Microbiology Branch: Whole genome sequencing antimicrobial resistance pathogens in the healthcare setting"/>
        </authorList>
    </citation>
    <scope>NUCLEOTIDE SEQUENCE</scope>
    <source>
        <strain evidence="8">2020GO-00142</strain>
    </source>
</reference>
<name>A0AAI9HWZ5_PROST</name>
<dbReference type="GO" id="GO:0052777">
    <property type="term" value="P:diacetylchitobiose catabolic process"/>
    <property type="evidence" value="ECO:0007669"/>
    <property type="project" value="TreeGrafter"/>
</dbReference>
<dbReference type="GO" id="GO:0019213">
    <property type="term" value="F:deacetylase activity"/>
    <property type="evidence" value="ECO:0007669"/>
    <property type="project" value="TreeGrafter"/>
</dbReference>
<protein>
    <submittedName>
        <fullName evidence="8">Chitin disaccharide deacetylase</fullName>
        <ecNumber evidence="8">3.5.1.105</ecNumber>
    </submittedName>
</protein>
<evidence type="ECO:0000313" key="8">
    <source>
        <dbReference type="EMBL" id="EMP9431544.1"/>
    </source>
</evidence>
<dbReference type="GO" id="GO:0000272">
    <property type="term" value="P:polysaccharide catabolic process"/>
    <property type="evidence" value="ECO:0007669"/>
    <property type="project" value="UniProtKB-KW"/>
</dbReference>
<sequence>MTPLLIVNADDFGLCKSVNYGIVEAHHHGIVLSTTAMVNMPDVHHAAKLAADLPTLTVGMHFVLTAGMPFTPMSSLVRQGILGKWLWEIEKRGQLPIEEIVQELHFQYDQFCEIFGHPPSHIDGHHHVQMIPTLFPRIVEFANKKGVALRVVRDGNIDDKTTHIVRTTDYFSAEFYGEPHSISESLFLNILDTAKQRGDSSLEIMCHPAFLGKELLKSRYAYPRLKELEILTSKRLKETITEKGFLLGSYLDL</sequence>
<dbReference type="GO" id="GO:0046872">
    <property type="term" value="F:metal ion binding"/>
    <property type="evidence" value="ECO:0007669"/>
    <property type="project" value="UniProtKB-KW"/>
</dbReference>
<comment type="caution">
    <text evidence="8">The sequence shown here is derived from an EMBL/GenBank/DDBJ whole genome shotgun (WGS) entry which is preliminary data.</text>
</comment>
<keyword evidence="7" id="KW-0624">Polysaccharide degradation</keyword>
<keyword evidence="2" id="KW-0479">Metal-binding</keyword>